<evidence type="ECO:0000313" key="2">
    <source>
        <dbReference type="EMBL" id="MDN4595370.1"/>
    </source>
</evidence>
<accession>A0ABT8IRE0</accession>
<organism evidence="2 3">
    <name type="scientific">Polycladomyces subterraneus</name>
    <dbReference type="NCBI Taxonomy" id="1016997"/>
    <lineage>
        <taxon>Bacteria</taxon>
        <taxon>Bacillati</taxon>
        <taxon>Bacillota</taxon>
        <taxon>Bacilli</taxon>
        <taxon>Bacillales</taxon>
        <taxon>Thermoactinomycetaceae</taxon>
        <taxon>Polycladomyces</taxon>
    </lineage>
</organism>
<dbReference type="InterPro" id="IPR000182">
    <property type="entry name" value="GNAT_dom"/>
</dbReference>
<dbReference type="RefSeq" id="WP_301240463.1">
    <property type="nucleotide sequence ID" value="NZ_JANRHH010000054.1"/>
</dbReference>
<proteinExistence type="predicted"/>
<dbReference type="CDD" id="cd04301">
    <property type="entry name" value="NAT_SF"/>
    <property type="match status" value="1"/>
</dbReference>
<dbReference type="EMBL" id="JANRHH010000054">
    <property type="protein sequence ID" value="MDN4595370.1"/>
    <property type="molecule type" value="Genomic_DNA"/>
</dbReference>
<keyword evidence="3" id="KW-1185">Reference proteome</keyword>
<protein>
    <submittedName>
        <fullName evidence="2">GNAT family N-acetyltransferase</fullName>
    </submittedName>
</protein>
<dbReference type="Proteomes" id="UP001174196">
    <property type="component" value="Unassembled WGS sequence"/>
</dbReference>
<dbReference type="PROSITE" id="PS51186">
    <property type="entry name" value="GNAT"/>
    <property type="match status" value="1"/>
</dbReference>
<comment type="caution">
    <text evidence="2">The sequence shown here is derived from an EMBL/GenBank/DDBJ whole genome shotgun (WGS) entry which is preliminary data.</text>
</comment>
<name>A0ABT8IRE0_9BACL</name>
<evidence type="ECO:0000259" key="1">
    <source>
        <dbReference type="PROSITE" id="PS51186"/>
    </source>
</evidence>
<gene>
    <name evidence="2" type="ORF">NWF35_16010</name>
</gene>
<reference evidence="2" key="1">
    <citation type="submission" date="2022-08" db="EMBL/GenBank/DDBJ databases">
        <title>Polycladomyces zharkentsis sp. nov., a novel thermophilic CMC and starch-degrading bacterium isolated from a geothermal spring in Kazakhstan.</title>
        <authorList>
            <person name="Mashzhan A."/>
            <person name="Kistaubaeva A."/>
            <person name="Javier-Lopez R."/>
            <person name="Birkeland N.-K."/>
        </authorList>
    </citation>
    <scope>NUCLEOTIDE SEQUENCE</scope>
    <source>
        <strain evidence="2">KSR 13</strain>
    </source>
</reference>
<dbReference type="Pfam" id="PF13673">
    <property type="entry name" value="Acetyltransf_10"/>
    <property type="match status" value="1"/>
</dbReference>
<dbReference type="InterPro" id="IPR052523">
    <property type="entry name" value="Trichothecene_AcTrans"/>
</dbReference>
<dbReference type="Gene3D" id="3.40.630.30">
    <property type="match status" value="1"/>
</dbReference>
<feature type="domain" description="N-acetyltransferase" evidence="1">
    <location>
        <begin position="3"/>
        <end position="149"/>
    </location>
</feature>
<dbReference type="PANTHER" id="PTHR42791">
    <property type="entry name" value="GNAT FAMILY ACETYLTRANSFERASE"/>
    <property type="match status" value="1"/>
</dbReference>
<dbReference type="SUPFAM" id="SSF55729">
    <property type="entry name" value="Acyl-CoA N-acyltransferases (Nat)"/>
    <property type="match status" value="1"/>
</dbReference>
<evidence type="ECO:0000313" key="3">
    <source>
        <dbReference type="Proteomes" id="UP001174196"/>
    </source>
</evidence>
<dbReference type="PANTHER" id="PTHR42791:SF1">
    <property type="entry name" value="N-ACETYLTRANSFERASE DOMAIN-CONTAINING PROTEIN"/>
    <property type="match status" value="1"/>
</dbReference>
<sequence>MKVRLRPSTEADFMFVFALNKTNMRRYVERLRGWDDAAERADMKRKFQPGSDQIIEVDGRPAGVFAVDRRVNEWYLRHIELLPTFQNRGIGTALIRQLLEEAHQQEVAVTLQVLKMNPARRLYERLGFRVVGETEIKYRMEAKEGKHANRLVF</sequence>
<dbReference type="InterPro" id="IPR016181">
    <property type="entry name" value="Acyl_CoA_acyltransferase"/>
</dbReference>